<comment type="caution">
    <text evidence="1">The sequence shown here is derived from an EMBL/GenBank/DDBJ whole genome shotgun (WGS) entry which is preliminary data.</text>
</comment>
<proteinExistence type="predicted"/>
<protein>
    <submittedName>
        <fullName evidence="1">Uncharacterized protein</fullName>
    </submittedName>
</protein>
<keyword evidence="2" id="KW-1185">Reference proteome</keyword>
<gene>
    <name evidence="1" type="ORF">N7509_006880</name>
</gene>
<name>A0A9W9VY60_9EURO</name>
<reference evidence="1" key="1">
    <citation type="submission" date="2022-12" db="EMBL/GenBank/DDBJ databases">
        <authorList>
            <person name="Petersen C."/>
        </authorList>
    </citation>
    <scope>NUCLEOTIDE SEQUENCE</scope>
    <source>
        <strain evidence="1">IBT 29677</strain>
    </source>
</reference>
<dbReference type="PANTHER" id="PTHR40788:SF2">
    <property type="entry name" value="CLR5 DOMAIN-CONTAINING PROTEIN"/>
    <property type="match status" value="1"/>
</dbReference>
<accession>A0A9W9VY60</accession>
<dbReference type="GeneID" id="81370497"/>
<dbReference type="AlphaFoldDB" id="A0A9W9VY60"/>
<reference evidence="1" key="2">
    <citation type="journal article" date="2023" name="IMA Fungus">
        <title>Comparative genomic study of the Penicillium genus elucidates a diverse pangenome and 15 lateral gene transfer events.</title>
        <authorList>
            <person name="Petersen C."/>
            <person name="Sorensen T."/>
            <person name="Nielsen M.R."/>
            <person name="Sondergaard T.E."/>
            <person name="Sorensen J.L."/>
            <person name="Fitzpatrick D.A."/>
            <person name="Frisvad J.C."/>
            <person name="Nielsen K.L."/>
        </authorList>
    </citation>
    <scope>NUCLEOTIDE SEQUENCE</scope>
    <source>
        <strain evidence="1">IBT 29677</strain>
    </source>
</reference>
<dbReference type="PANTHER" id="PTHR40788">
    <property type="entry name" value="CLR5 DOMAIN-CONTAINING PROTEIN-RELATED"/>
    <property type="match status" value="1"/>
</dbReference>
<sequence length="235" mass="26372">MQLLQDITPSAVTSDEFPILAEPPLKTDQEINGFESLGVMVAEAPYRVPGKLHLSQIESLLSARASAAEDHLWALREDPEYFCHVVLEAKDHRQENLEDTAGKAHPVFRIGQQDTFWTRILGSVISEAYLEQEVFSELSTQAKELVALQTKYASQIVPSKDLPKEYEDALLRFRFYVNQMAKGPLGVLKMKAPASPPLQKFFAREPPVNPYSSKIRTMYKPGVKKNKLDTVTVAA</sequence>
<dbReference type="EMBL" id="JAPZBU010000008">
    <property type="protein sequence ID" value="KAJ5391390.1"/>
    <property type="molecule type" value="Genomic_DNA"/>
</dbReference>
<evidence type="ECO:0000313" key="2">
    <source>
        <dbReference type="Proteomes" id="UP001147747"/>
    </source>
</evidence>
<evidence type="ECO:0000313" key="1">
    <source>
        <dbReference type="EMBL" id="KAJ5391390.1"/>
    </source>
</evidence>
<dbReference type="RefSeq" id="XP_056487068.1">
    <property type="nucleotide sequence ID" value="XM_056631517.1"/>
</dbReference>
<dbReference type="Proteomes" id="UP001147747">
    <property type="component" value="Unassembled WGS sequence"/>
</dbReference>
<organism evidence="1 2">
    <name type="scientific">Penicillium cosmopolitanum</name>
    <dbReference type="NCBI Taxonomy" id="1131564"/>
    <lineage>
        <taxon>Eukaryota</taxon>
        <taxon>Fungi</taxon>
        <taxon>Dikarya</taxon>
        <taxon>Ascomycota</taxon>
        <taxon>Pezizomycotina</taxon>
        <taxon>Eurotiomycetes</taxon>
        <taxon>Eurotiomycetidae</taxon>
        <taxon>Eurotiales</taxon>
        <taxon>Aspergillaceae</taxon>
        <taxon>Penicillium</taxon>
    </lineage>
</organism>
<dbReference type="OrthoDB" id="2922289at2759"/>